<dbReference type="PANTHER" id="PTHR42057">
    <property type="entry name" value="F-BOX DOMAIN PROTEIN (AFU_ORTHOLOGUE AFUA_4G00200)"/>
    <property type="match status" value="1"/>
</dbReference>
<evidence type="ECO:0000313" key="2">
    <source>
        <dbReference type="EMBL" id="KAK0652741.1"/>
    </source>
</evidence>
<accession>A0AA39YHJ8</accession>
<dbReference type="EMBL" id="JAULSV010000002">
    <property type="protein sequence ID" value="KAK0652741.1"/>
    <property type="molecule type" value="Genomic_DNA"/>
</dbReference>
<keyword evidence="3" id="KW-1185">Reference proteome</keyword>
<protein>
    <recommendedName>
        <fullName evidence="1">F-box domain-containing protein</fullName>
    </recommendedName>
</protein>
<evidence type="ECO:0000313" key="3">
    <source>
        <dbReference type="Proteomes" id="UP001174936"/>
    </source>
</evidence>
<comment type="caution">
    <text evidence="2">The sequence shown here is derived from an EMBL/GenBank/DDBJ whole genome shotgun (WGS) entry which is preliminary data.</text>
</comment>
<dbReference type="Proteomes" id="UP001174936">
    <property type="component" value="Unassembled WGS sequence"/>
</dbReference>
<sequence length="351" mass="39847">MATLSPLINLPEELCCRIAHHLGAKDAASLRLSCKRLHAAATESLFSFVRLYPNDRSVNRYNSILSAPHLNRLVKRVELNTVDPDAEWEVEGFGAEFEDDALDAFKKFPDFAGLTGVTLRFSPNVSSDQDITEWPEDIAFRRSILQGFFNTLAQPSASRITDVCFNNLQNINDTQFMQSEVAVGLLSRLKALRLYISTELGTEDGIPSLDIVLPELHSFMHQLPSTWLQPTVKNLTTLVLYQDVYFGFFPKLDLRGLHFPNLKTLSLGNYVFSHRWQLDWISSHLDTLENLYLQECPVLYFVKAPSTNSPLDPEGYPIRSAIDSLPATENEQHSNVHRMNDLTFWITSRIT</sequence>
<dbReference type="InterPro" id="IPR036047">
    <property type="entry name" value="F-box-like_dom_sf"/>
</dbReference>
<dbReference type="InterPro" id="IPR001810">
    <property type="entry name" value="F-box_dom"/>
</dbReference>
<dbReference type="Gene3D" id="3.80.10.10">
    <property type="entry name" value="Ribonuclease Inhibitor"/>
    <property type="match status" value="1"/>
</dbReference>
<dbReference type="Pfam" id="PF12937">
    <property type="entry name" value="F-box-like"/>
    <property type="match status" value="1"/>
</dbReference>
<name>A0AA39YHJ8_9PEZI</name>
<reference evidence="2" key="1">
    <citation type="submission" date="2023-06" db="EMBL/GenBank/DDBJ databases">
        <title>Genome-scale phylogeny and comparative genomics of the fungal order Sordariales.</title>
        <authorList>
            <consortium name="Lawrence Berkeley National Laboratory"/>
            <person name="Hensen N."/>
            <person name="Bonometti L."/>
            <person name="Westerberg I."/>
            <person name="Brannstrom I.O."/>
            <person name="Guillou S."/>
            <person name="Cros-Aarteil S."/>
            <person name="Calhoun S."/>
            <person name="Haridas S."/>
            <person name="Kuo A."/>
            <person name="Mondo S."/>
            <person name="Pangilinan J."/>
            <person name="Riley R."/>
            <person name="Labutti K."/>
            <person name="Andreopoulos B."/>
            <person name="Lipzen A."/>
            <person name="Chen C."/>
            <person name="Yanf M."/>
            <person name="Daum C."/>
            <person name="Ng V."/>
            <person name="Clum A."/>
            <person name="Steindorff A."/>
            <person name="Ohm R."/>
            <person name="Martin F."/>
            <person name="Silar P."/>
            <person name="Natvig D."/>
            <person name="Lalanne C."/>
            <person name="Gautier V."/>
            <person name="Ament-Velasquez S.L."/>
            <person name="Kruys A."/>
            <person name="Hutchinson M.I."/>
            <person name="Powell A.J."/>
            <person name="Barry K."/>
            <person name="Miller A.N."/>
            <person name="Grigoriev I.V."/>
            <person name="Debuchy R."/>
            <person name="Gladieux P."/>
            <person name="Thoren M.H."/>
            <person name="Johannesson H."/>
        </authorList>
    </citation>
    <scope>NUCLEOTIDE SEQUENCE</scope>
    <source>
        <strain evidence="2">SMH2532-1</strain>
    </source>
</reference>
<dbReference type="PROSITE" id="PS50181">
    <property type="entry name" value="FBOX"/>
    <property type="match status" value="1"/>
</dbReference>
<organism evidence="2 3">
    <name type="scientific">Cercophora newfieldiana</name>
    <dbReference type="NCBI Taxonomy" id="92897"/>
    <lineage>
        <taxon>Eukaryota</taxon>
        <taxon>Fungi</taxon>
        <taxon>Dikarya</taxon>
        <taxon>Ascomycota</taxon>
        <taxon>Pezizomycotina</taxon>
        <taxon>Sordariomycetes</taxon>
        <taxon>Sordariomycetidae</taxon>
        <taxon>Sordariales</taxon>
        <taxon>Lasiosphaeriaceae</taxon>
        <taxon>Cercophora</taxon>
    </lineage>
</organism>
<gene>
    <name evidence="2" type="ORF">B0T16DRAFT_105006</name>
</gene>
<dbReference type="AlphaFoldDB" id="A0AA39YHJ8"/>
<feature type="domain" description="F-box" evidence="1">
    <location>
        <begin position="4"/>
        <end position="51"/>
    </location>
</feature>
<dbReference type="InterPro" id="IPR032675">
    <property type="entry name" value="LRR_dom_sf"/>
</dbReference>
<evidence type="ECO:0000259" key="1">
    <source>
        <dbReference type="PROSITE" id="PS50181"/>
    </source>
</evidence>
<dbReference type="SUPFAM" id="SSF81383">
    <property type="entry name" value="F-box domain"/>
    <property type="match status" value="1"/>
</dbReference>
<proteinExistence type="predicted"/>
<dbReference type="PANTHER" id="PTHR42057:SF2">
    <property type="entry name" value="F-BOX DOMAIN PROTEIN (AFU_ORTHOLOGUE AFUA_4G00200)-RELATED"/>
    <property type="match status" value="1"/>
</dbReference>